<evidence type="ECO:0000313" key="2">
    <source>
        <dbReference type="Proteomes" id="UP000077266"/>
    </source>
</evidence>
<evidence type="ECO:0000313" key="1">
    <source>
        <dbReference type="EMBL" id="KZV89094.1"/>
    </source>
</evidence>
<gene>
    <name evidence="1" type="ORF">EXIGLDRAFT_772106</name>
</gene>
<dbReference type="InParanoid" id="A0A165FJB7"/>
<sequence length="262" mass="28838">MANSGVQLAGVDIPLADVRFVPQVVRDVEGANVAVTVKVLLWWKNNVVGNGGEKRVSTMISDLKIRAIGLHRLQVLEVGNRLAIEAFPSLGGSPFRIHGLSNVLNLHMELEGKEIGLCHPLSEEELYMEHDWDTLGTVAVRVTSVVINDTVICMVPWRRISLQDVVVALEDLRMDDLQRLGLGDYDASGIDDGLQRSHKLDWSTPLNVKRLRDDDTAQFSVKLQVRAPEAMPLNANGKHVRDVGVDGSAMLRCAAYSFPSNT</sequence>
<protein>
    <submittedName>
        <fullName evidence="1">Uncharacterized protein</fullName>
    </submittedName>
</protein>
<dbReference type="AlphaFoldDB" id="A0A165FJB7"/>
<dbReference type="EMBL" id="KV426082">
    <property type="protein sequence ID" value="KZV89094.1"/>
    <property type="molecule type" value="Genomic_DNA"/>
</dbReference>
<keyword evidence="2" id="KW-1185">Reference proteome</keyword>
<dbReference type="Proteomes" id="UP000077266">
    <property type="component" value="Unassembled WGS sequence"/>
</dbReference>
<proteinExistence type="predicted"/>
<name>A0A165FJB7_EXIGL</name>
<organism evidence="1 2">
    <name type="scientific">Exidia glandulosa HHB12029</name>
    <dbReference type="NCBI Taxonomy" id="1314781"/>
    <lineage>
        <taxon>Eukaryota</taxon>
        <taxon>Fungi</taxon>
        <taxon>Dikarya</taxon>
        <taxon>Basidiomycota</taxon>
        <taxon>Agaricomycotina</taxon>
        <taxon>Agaricomycetes</taxon>
        <taxon>Auriculariales</taxon>
        <taxon>Exidiaceae</taxon>
        <taxon>Exidia</taxon>
    </lineage>
</organism>
<accession>A0A165FJB7</accession>
<reference evidence="1 2" key="1">
    <citation type="journal article" date="2016" name="Mol. Biol. Evol.">
        <title>Comparative Genomics of Early-Diverging Mushroom-Forming Fungi Provides Insights into the Origins of Lignocellulose Decay Capabilities.</title>
        <authorList>
            <person name="Nagy L.G."/>
            <person name="Riley R."/>
            <person name="Tritt A."/>
            <person name="Adam C."/>
            <person name="Daum C."/>
            <person name="Floudas D."/>
            <person name="Sun H."/>
            <person name="Yadav J.S."/>
            <person name="Pangilinan J."/>
            <person name="Larsson K.H."/>
            <person name="Matsuura K."/>
            <person name="Barry K."/>
            <person name="Labutti K."/>
            <person name="Kuo R."/>
            <person name="Ohm R.A."/>
            <person name="Bhattacharya S.S."/>
            <person name="Shirouzu T."/>
            <person name="Yoshinaga Y."/>
            <person name="Martin F.M."/>
            <person name="Grigoriev I.V."/>
            <person name="Hibbett D.S."/>
        </authorList>
    </citation>
    <scope>NUCLEOTIDE SEQUENCE [LARGE SCALE GENOMIC DNA]</scope>
    <source>
        <strain evidence="1 2">HHB12029</strain>
    </source>
</reference>